<organism evidence="2 3">
    <name type="scientific">Pisolithus tinctorius Marx 270</name>
    <dbReference type="NCBI Taxonomy" id="870435"/>
    <lineage>
        <taxon>Eukaryota</taxon>
        <taxon>Fungi</taxon>
        <taxon>Dikarya</taxon>
        <taxon>Basidiomycota</taxon>
        <taxon>Agaricomycotina</taxon>
        <taxon>Agaricomycetes</taxon>
        <taxon>Agaricomycetidae</taxon>
        <taxon>Boletales</taxon>
        <taxon>Sclerodermatineae</taxon>
        <taxon>Pisolithaceae</taxon>
        <taxon>Pisolithus</taxon>
    </lineage>
</organism>
<name>A0A0C3KBM1_PISTI</name>
<reference evidence="2 3" key="1">
    <citation type="submission" date="2014-04" db="EMBL/GenBank/DDBJ databases">
        <authorList>
            <consortium name="DOE Joint Genome Institute"/>
            <person name="Kuo A."/>
            <person name="Kohler A."/>
            <person name="Costa M.D."/>
            <person name="Nagy L.G."/>
            <person name="Floudas D."/>
            <person name="Copeland A."/>
            <person name="Barry K.W."/>
            <person name="Cichocki N."/>
            <person name="Veneault-Fourrey C."/>
            <person name="LaButti K."/>
            <person name="Lindquist E.A."/>
            <person name="Lipzen A."/>
            <person name="Lundell T."/>
            <person name="Morin E."/>
            <person name="Murat C."/>
            <person name="Sun H."/>
            <person name="Tunlid A."/>
            <person name="Henrissat B."/>
            <person name="Grigoriev I.V."/>
            <person name="Hibbett D.S."/>
            <person name="Martin F."/>
            <person name="Nordberg H.P."/>
            <person name="Cantor M.N."/>
            <person name="Hua S.X."/>
        </authorList>
    </citation>
    <scope>NUCLEOTIDE SEQUENCE [LARGE SCALE GENOMIC DNA]</scope>
    <source>
        <strain evidence="2 3">Marx 270</strain>
    </source>
</reference>
<dbReference type="InParanoid" id="A0A0C3KBM1"/>
<evidence type="ECO:0000256" key="1">
    <source>
        <dbReference type="SAM" id="MobiDB-lite"/>
    </source>
</evidence>
<sequence length="82" mass="9259">MSETRTGCYGSRNKNCKQRDSGPQGSAFHGIADRILNVISHLFVKRLVSSKIKRDGDKEGGRRHDGRVLVNKRPMGAFYLWP</sequence>
<keyword evidence="3" id="KW-1185">Reference proteome</keyword>
<evidence type="ECO:0000313" key="3">
    <source>
        <dbReference type="Proteomes" id="UP000054217"/>
    </source>
</evidence>
<gene>
    <name evidence="2" type="ORF">M404DRAFT_998475</name>
</gene>
<protein>
    <submittedName>
        <fullName evidence="2">Uncharacterized protein</fullName>
    </submittedName>
</protein>
<feature type="region of interest" description="Disordered" evidence="1">
    <location>
        <begin position="1"/>
        <end position="24"/>
    </location>
</feature>
<proteinExistence type="predicted"/>
<reference evidence="3" key="2">
    <citation type="submission" date="2015-01" db="EMBL/GenBank/DDBJ databases">
        <title>Evolutionary Origins and Diversification of the Mycorrhizal Mutualists.</title>
        <authorList>
            <consortium name="DOE Joint Genome Institute"/>
            <consortium name="Mycorrhizal Genomics Consortium"/>
            <person name="Kohler A."/>
            <person name="Kuo A."/>
            <person name="Nagy L.G."/>
            <person name="Floudas D."/>
            <person name="Copeland A."/>
            <person name="Barry K.W."/>
            <person name="Cichocki N."/>
            <person name="Veneault-Fourrey C."/>
            <person name="LaButti K."/>
            <person name="Lindquist E.A."/>
            <person name="Lipzen A."/>
            <person name="Lundell T."/>
            <person name="Morin E."/>
            <person name="Murat C."/>
            <person name="Riley R."/>
            <person name="Ohm R."/>
            <person name="Sun H."/>
            <person name="Tunlid A."/>
            <person name="Henrissat B."/>
            <person name="Grigoriev I.V."/>
            <person name="Hibbett D.S."/>
            <person name="Martin F."/>
        </authorList>
    </citation>
    <scope>NUCLEOTIDE SEQUENCE [LARGE SCALE GENOMIC DNA]</scope>
    <source>
        <strain evidence="3">Marx 270</strain>
    </source>
</reference>
<accession>A0A0C3KBM1</accession>
<dbReference type="EMBL" id="KN831961">
    <property type="protein sequence ID" value="KIO07037.1"/>
    <property type="molecule type" value="Genomic_DNA"/>
</dbReference>
<dbReference type="HOGENOM" id="CLU_2559198_0_0_1"/>
<evidence type="ECO:0000313" key="2">
    <source>
        <dbReference type="EMBL" id="KIO07037.1"/>
    </source>
</evidence>
<dbReference type="Proteomes" id="UP000054217">
    <property type="component" value="Unassembled WGS sequence"/>
</dbReference>
<dbReference type="AlphaFoldDB" id="A0A0C3KBM1"/>